<evidence type="ECO:0000256" key="1">
    <source>
        <dbReference type="ARBA" id="ARBA00010638"/>
    </source>
</evidence>
<dbReference type="EC" id="6.3.3.2" evidence="5"/>
<proteinExistence type="inferred from homology"/>
<keyword evidence="2 4" id="KW-0547">Nucleotide-binding</keyword>
<organism evidence="6 7">
    <name type="scientific">Anatilimnocola aggregata</name>
    <dbReference type="NCBI Taxonomy" id="2528021"/>
    <lineage>
        <taxon>Bacteria</taxon>
        <taxon>Pseudomonadati</taxon>
        <taxon>Planctomycetota</taxon>
        <taxon>Planctomycetia</taxon>
        <taxon>Pirellulales</taxon>
        <taxon>Pirellulaceae</taxon>
        <taxon>Anatilimnocola</taxon>
    </lineage>
</organism>
<feature type="binding site" evidence="4">
    <location>
        <begin position="140"/>
        <end position="148"/>
    </location>
    <ligand>
        <name>ATP</name>
        <dbReference type="ChEBI" id="CHEBI:30616"/>
    </ligand>
</feature>
<comment type="catalytic activity">
    <reaction evidence="5">
        <text>(6S)-5-formyl-5,6,7,8-tetrahydrofolate + ATP = (6R)-5,10-methenyltetrahydrofolate + ADP + phosphate</text>
        <dbReference type="Rhea" id="RHEA:10488"/>
        <dbReference type="ChEBI" id="CHEBI:30616"/>
        <dbReference type="ChEBI" id="CHEBI:43474"/>
        <dbReference type="ChEBI" id="CHEBI:57455"/>
        <dbReference type="ChEBI" id="CHEBI:57457"/>
        <dbReference type="ChEBI" id="CHEBI:456216"/>
        <dbReference type="EC" id="6.3.3.2"/>
    </reaction>
</comment>
<evidence type="ECO:0000256" key="5">
    <source>
        <dbReference type="RuleBase" id="RU361279"/>
    </source>
</evidence>
<comment type="similarity">
    <text evidence="1 5">Belongs to the 5-formyltetrahydrofolate cyclo-ligase family.</text>
</comment>
<dbReference type="EMBL" id="CP036274">
    <property type="protein sequence ID" value="QDU25362.1"/>
    <property type="molecule type" value="Genomic_DNA"/>
</dbReference>
<evidence type="ECO:0000313" key="7">
    <source>
        <dbReference type="Proteomes" id="UP000315017"/>
    </source>
</evidence>
<dbReference type="InterPro" id="IPR037171">
    <property type="entry name" value="NagB/RpiA_transferase-like"/>
</dbReference>
<name>A0A517Y5G0_9BACT</name>
<comment type="cofactor">
    <cofactor evidence="5">
        <name>Mg(2+)</name>
        <dbReference type="ChEBI" id="CHEBI:18420"/>
    </cofactor>
</comment>
<dbReference type="Pfam" id="PF01812">
    <property type="entry name" value="5-FTHF_cyc-lig"/>
    <property type="match status" value="1"/>
</dbReference>
<feature type="binding site" evidence="4">
    <location>
        <begin position="9"/>
        <end position="13"/>
    </location>
    <ligand>
        <name>ATP</name>
        <dbReference type="ChEBI" id="CHEBI:30616"/>
    </ligand>
</feature>
<keyword evidence="3 4" id="KW-0067">ATP-binding</keyword>
<dbReference type="GO" id="GO:0005524">
    <property type="term" value="F:ATP binding"/>
    <property type="evidence" value="ECO:0007669"/>
    <property type="project" value="UniProtKB-KW"/>
</dbReference>
<dbReference type="Proteomes" id="UP000315017">
    <property type="component" value="Chromosome"/>
</dbReference>
<evidence type="ECO:0000313" key="6">
    <source>
        <dbReference type="EMBL" id="QDU25362.1"/>
    </source>
</evidence>
<gene>
    <name evidence="6" type="ORF">ETAA8_04280</name>
</gene>
<dbReference type="PANTHER" id="PTHR23407:SF1">
    <property type="entry name" value="5-FORMYLTETRAHYDROFOLATE CYCLO-LIGASE"/>
    <property type="match status" value="1"/>
</dbReference>
<dbReference type="GO" id="GO:0035999">
    <property type="term" value="P:tetrahydrofolate interconversion"/>
    <property type="evidence" value="ECO:0007669"/>
    <property type="project" value="TreeGrafter"/>
</dbReference>
<accession>A0A517Y5G0</accession>
<dbReference type="GO" id="GO:0046872">
    <property type="term" value="F:metal ion binding"/>
    <property type="evidence" value="ECO:0007669"/>
    <property type="project" value="UniProtKB-KW"/>
</dbReference>
<keyword evidence="6" id="KW-0436">Ligase</keyword>
<dbReference type="PANTHER" id="PTHR23407">
    <property type="entry name" value="ATPASE INHIBITOR/5-FORMYLTETRAHYDROFOLATE CYCLO-LIGASE"/>
    <property type="match status" value="1"/>
</dbReference>
<evidence type="ECO:0000256" key="2">
    <source>
        <dbReference type="ARBA" id="ARBA00022741"/>
    </source>
</evidence>
<sequence length="211" mass="22843">MPPSEISPKQRFRQQARARRAAIDRRAERSAAIAARLMAIPLWAAAQVVSIYVSFRDEVETQLLIEAARASGKQVAIPLCLPDKTLAMISLLPGDELVPGSFGILEPARAAGTNERRVTASQALDIIVIPGLAFDRSCQRMGYGMGHYDRYLPLLRGDCVKVGLAYDAQMVDQLPTEPHDSPMDVVVTESELIRSSLFDGLAGDSPGNAIG</sequence>
<dbReference type="InterPro" id="IPR002698">
    <property type="entry name" value="FTHF_cligase"/>
</dbReference>
<dbReference type="SUPFAM" id="SSF100950">
    <property type="entry name" value="NagB/RpiA/CoA transferase-like"/>
    <property type="match status" value="1"/>
</dbReference>
<dbReference type="GO" id="GO:0009396">
    <property type="term" value="P:folic acid-containing compound biosynthetic process"/>
    <property type="evidence" value="ECO:0007669"/>
    <property type="project" value="TreeGrafter"/>
</dbReference>
<dbReference type="InterPro" id="IPR024185">
    <property type="entry name" value="FTHF_cligase-like_sf"/>
</dbReference>
<keyword evidence="7" id="KW-1185">Reference proteome</keyword>
<feature type="binding site" evidence="4">
    <location>
        <position position="58"/>
    </location>
    <ligand>
        <name>substrate</name>
    </ligand>
</feature>
<dbReference type="NCBIfam" id="TIGR02727">
    <property type="entry name" value="MTHFS_bact"/>
    <property type="match status" value="1"/>
</dbReference>
<keyword evidence="5" id="KW-0460">Magnesium</keyword>
<keyword evidence="5" id="KW-0479">Metal-binding</keyword>
<protein>
    <recommendedName>
        <fullName evidence="5">5-formyltetrahydrofolate cyclo-ligase</fullName>
        <ecNumber evidence="5">6.3.3.2</ecNumber>
    </recommendedName>
</protein>
<dbReference type="GO" id="GO:0030272">
    <property type="term" value="F:5-formyltetrahydrofolate cyclo-ligase activity"/>
    <property type="evidence" value="ECO:0007669"/>
    <property type="project" value="UniProtKB-EC"/>
</dbReference>
<dbReference type="OrthoDB" id="9801938at2"/>
<reference evidence="6 7" key="1">
    <citation type="submission" date="2019-02" db="EMBL/GenBank/DDBJ databases">
        <title>Deep-cultivation of Planctomycetes and their phenomic and genomic characterization uncovers novel biology.</title>
        <authorList>
            <person name="Wiegand S."/>
            <person name="Jogler M."/>
            <person name="Boedeker C."/>
            <person name="Pinto D."/>
            <person name="Vollmers J."/>
            <person name="Rivas-Marin E."/>
            <person name="Kohn T."/>
            <person name="Peeters S.H."/>
            <person name="Heuer A."/>
            <person name="Rast P."/>
            <person name="Oberbeckmann S."/>
            <person name="Bunk B."/>
            <person name="Jeske O."/>
            <person name="Meyerdierks A."/>
            <person name="Storesund J.E."/>
            <person name="Kallscheuer N."/>
            <person name="Luecker S."/>
            <person name="Lage O.M."/>
            <person name="Pohl T."/>
            <person name="Merkel B.J."/>
            <person name="Hornburger P."/>
            <person name="Mueller R.-W."/>
            <person name="Bruemmer F."/>
            <person name="Labrenz M."/>
            <person name="Spormann A.M."/>
            <person name="Op den Camp H."/>
            <person name="Overmann J."/>
            <person name="Amann R."/>
            <person name="Jetten M.S.M."/>
            <person name="Mascher T."/>
            <person name="Medema M.H."/>
            <person name="Devos D.P."/>
            <person name="Kaster A.-K."/>
            <person name="Ovreas L."/>
            <person name="Rohde M."/>
            <person name="Galperin M.Y."/>
            <person name="Jogler C."/>
        </authorList>
    </citation>
    <scope>NUCLEOTIDE SEQUENCE [LARGE SCALE GENOMIC DNA]</scope>
    <source>
        <strain evidence="6 7">ETA_A8</strain>
    </source>
</reference>
<dbReference type="RefSeq" id="WP_145084183.1">
    <property type="nucleotide sequence ID" value="NZ_CP036274.1"/>
</dbReference>
<dbReference type="Gene3D" id="3.40.50.10420">
    <property type="entry name" value="NagB/RpiA/CoA transferase-like"/>
    <property type="match status" value="1"/>
</dbReference>
<dbReference type="KEGG" id="aagg:ETAA8_04280"/>
<dbReference type="PIRSF" id="PIRSF006806">
    <property type="entry name" value="FTHF_cligase"/>
    <property type="match status" value="1"/>
</dbReference>
<evidence type="ECO:0000256" key="3">
    <source>
        <dbReference type="ARBA" id="ARBA00022840"/>
    </source>
</evidence>
<feature type="binding site" evidence="4">
    <location>
        <position position="53"/>
    </location>
    <ligand>
        <name>substrate</name>
    </ligand>
</feature>
<evidence type="ECO:0000256" key="4">
    <source>
        <dbReference type="PIRSR" id="PIRSR006806-1"/>
    </source>
</evidence>
<dbReference type="AlphaFoldDB" id="A0A517Y5G0"/>